<evidence type="ECO:0000256" key="1">
    <source>
        <dbReference type="SAM" id="Phobius"/>
    </source>
</evidence>
<accession>A0A382A461</accession>
<keyword evidence="1" id="KW-0812">Transmembrane</keyword>
<protein>
    <submittedName>
        <fullName evidence="2">Uncharacterized protein</fullName>
    </submittedName>
</protein>
<sequence>MRFLPRKNRKTPAVIIVALIDVLMVVLIFMVVSTTFTNQAA</sequence>
<keyword evidence="1" id="KW-1133">Transmembrane helix</keyword>
<organism evidence="2">
    <name type="scientific">marine metagenome</name>
    <dbReference type="NCBI Taxonomy" id="408172"/>
    <lineage>
        <taxon>unclassified sequences</taxon>
        <taxon>metagenomes</taxon>
        <taxon>ecological metagenomes</taxon>
    </lineage>
</organism>
<keyword evidence="1" id="KW-0472">Membrane</keyword>
<reference evidence="2" key="1">
    <citation type="submission" date="2018-05" db="EMBL/GenBank/DDBJ databases">
        <authorList>
            <person name="Lanie J.A."/>
            <person name="Ng W.-L."/>
            <person name="Kazmierczak K.M."/>
            <person name="Andrzejewski T.M."/>
            <person name="Davidsen T.M."/>
            <person name="Wayne K.J."/>
            <person name="Tettelin H."/>
            <person name="Glass J.I."/>
            <person name="Rusch D."/>
            <person name="Podicherti R."/>
            <person name="Tsui H.-C.T."/>
            <person name="Winkler M.E."/>
        </authorList>
    </citation>
    <scope>NUCLEOTIDE SEQUENCE</scope>
</reference>
<name>A0A382A461_9ZZZZ</name>
<dbReference type="EMBL" id="UINC01023843">
    <property type="protein sequence ID" value="SVA96320.1"/>
    <property type="molecule type" value="Genomic_DNA"/>
</dbReference>
<evidence type="ECO:0000313" key="2">
    <source>
        <dbReference type="EMBL" id="SVA96320.1"/>
    </source>
</evidence>
<dbReference type="AlphaFoldDB" id="A0A382A461"/>
<feature type="transmembrane region" description="Helical" evidence="1">
    <location>
        <begin position="12"/>
        <end position="32"/>
    </location>
</feature>
<feature type="non-terminal residue" evidence="2">
    <location>
        <position position="41"/>
    </location>
</feature>
<proteinExistence type="predicted"/>
<gene>
    <name evidence="2" type="ORF">METZ01_LOCUS149174</name>
</gene>